<dbReference type="Pfam" id="PF04548">
    <property type="entry name" value="AIG1"/>
    <property type="match status" value="3"/>
</dbReference>
<feature type="transmembrane region" description="Helical" evidence="4">
    <location>
        <begin position="246"/>
        <end position="264"/>
    </location>
</feature>
<evidence type="ECO:0000256" key="3">
    <source>
        <dbReference type="ARBA" id="ARBA00023134"/>
    </source>
</evidence>
<feature type="domain" description="AIG1-type G" evidence="6">
    <location>
        <begin position="69"/>
        <end position="203"/>
    </location>
</feature>
<keyword evidence="4" id="KW-0812">Transmembrane</keyword>
<feature type="transmembrane region" description="Helical" evidence="4">
    <location>
        <begin position="298"/>
        <end position="316"/>
    </location>
</feature>
<organism evidence="7 8">
    <name type="scientific">Cirrhinus molitorella</name>
    <name type="common">mud carp</name>
    <dbReference type="NCBI Taxonomy" id="172907"/>
    <lineage>
        <taxon>Eukaryota</taxon>
        <taxon>Metazoa</taxon>
        <taxon>Chordata</taxon>
        <taxon>Craniata</taxon>
        <taxon>Vertebrata</taxon>
        <taxon>Euteleostomi</taxon>
        <taxon>Actinopterygii</taxon>
        <taxon>Neopterygii</taxon>
        <taxon>Teleostei</taxon>
        <taxon>Ostariophysi</taxon>
        <taxon>Cypriniformes</taxon>
        <taxon>Cyprinidae</taxon>
        <taxon>Labeoninae</taxon>
        <taxon>Labeonini</taxon>
        <taxon>Cirrhinus</taxon>
    </lineage>
</organism>
<dbReference type="PANTHER" id="PTHR10903">
    <property type="entry name" value="GTPASE, IMAP FAMILY MEMBER-RELATED"/>
    <property type="match status" value="1"/>
</dbReference>
<evidence type="ECO:0000256" key="2">
    <source>
        <dbReference type="ARBA" id="ARBA00022741"/>
    </source>
</evidence>
<dbReference type="InterPro" id="IPR006703">
    <property type="entry name" value="G_AIG1"/>
</dbReference>
<comment type="similarity">
    <text evidence="1">Belongs to the TRAFAC class TrmE-Era-EngA-EngB-Septin-like GTPase superfamily. AIG1/Toc34/Toc159-like paraseptin GTPase family. IAN subfamily.</text>
</comment>
<accession>A0ABR3L8V2</accession>
<feature type="signal peptide" evidence="5">
    <location>
        <begin position="1"/>
        <end position="27"/>
    </location>
</feature>
<comment type="caution">
    <text evidence="7">The sequence shown here is derived from an EMBL/GenBank/DDBJ whole genome shotgun (WGS) entry which is preliminary data.</text>
</comment>
<protein>
    <recommendedName>
        <fullName evidence="6">AIG1-type G domain-containing protein</fullName>
    </recommendedName>
</protein>
<evidence type="ECO:0000256" key="1">
    <source>
        <dbReference type="ARBA" id="ARBA00008535"/>
    </source>
</evidence>
<sequence length="731" mass="81280">MKFTKTKANSLFTLILVFNTMSVQAEATRDDEMRILIVGTRGQSRFSAADLLSGRKDGGQEDREIVKTPVITEEGHRMMLVTGPNLCEENTARQTLTTAVFLSSPGPHAVLMVLNLEDQQSQQCDIVKRAQELLGEEVLQYCIVLLHLNHQEDLTGASRKIINACEGRFHVIGDSEPKPAQTVALVGEINKLVLLNDHRFYSVLTREMDADDHEEKDDNSGGTARWIALVLLNAAFVFTKVRHFHFVEILFVLISFTITLRNIFNPETAVPLNLILSSTFAVATAYHDFANSRHGHQIIMFLVMIFTFPSIVFIAASHDEFLRILIVGTRGRSNFSAADLLSGEKDGGQEDGEIVKAPVITDEGRRMMLVTGPNLCEEDTVRQTFTTALFLSSPGPHVILMVLNLEDQQSQQCDIVKRAQELLGAKVLQYCIVLLHQNTKEHLTGASRWIAGDIINACGGRFHVIKDSEPKPAQIAALVAEIDKLVLLNDHSFYSVLTEDPKTEETLQDVHEENPLLSIIYYTLGGAVGTVASHDGEMRILIVGIRGQSRFNTADLMSGRKDSGQEDREIVKTPRITDEGRRMMLVTGPNLCEEDTARQTFTTALFLLSPGPHAVLMVLNLEDQQSQQCDIVKQAQELLGAGVLQYSIVLLLQNHQEHLTGASREIINACGGRFLLIRDSEPKPAQTAALIAEIDRIVSLNGDRFYSVLNESQHRCSHLEIYLQINIKQDC</sequence>
<keyword evidence="2" id="KW-0547">Nucleotide-binding</keyword>
<dbReference type="EMBL" id="JAYMGO010000025">
    <property type="protein sequence ID" value="KAL1248082.1"/>
    <property type="molecule type" value="Genomic_DNA"/>
</dbReference>
<feature type="chain" id="PRO_5045910062" description="AIG1-type G domain-containing protein" evidence="5">
    <location>
        <begin position="28"/>
        <end position="731"/>
    </location>
</feature>
<evidence type="ECO:0000259" key="6">
    <source>
        <dbReference type="Pfam" id="PF04548"/>
    </source>
</evidence>
<evidence type="ECO:0000313" key="8">
    <source>
        <dbReference type="Proteomes" id="UP001558613"/>
    </source>
</evidence>
<feature type="domain" description="AIG1-type G" evidence="6">
    <location>
        <begin position="572"/>
        <end position="708"/>
    </location>
</feature>
<feature type="domain" description="AIG1-type G" evidence="6">
    <location>
        <begin position="361"/>
        <end position="496"/>
    </location>
</feature>
<dbReference type="Gene3D" id="3.40.50.300">
    <property type="entry name" value="P-loop containing nucleotide triphosphate hydrolases"/>
    <property type="match status" value="3"/>
</dbReference>
<feature type="transmembrane region" description="Helical" evidence="4">
    <location>
        <begin position="270"/>
        <end position="286"/>
    </location>
</feature>
<keyword evidence="4" id="KW-0472">Membrane</keyword>
<gene>
    <name evidence="7" type="ORF">QQF64_023458</name>
</gene>
<dbReference type="InterPro" id="IPR027417">
    <property type="entry name" value="P-loop_NTPase"/>
</dbReference>
<keyword evidence="4" id="KW-1133">Transmembrane helix</keyword>
<evidence type="ECO:0000256" key="4">
    <source>
        <dbReference type="SAM" id="Phobius"/>
    </source>
</evidence>
<dbReference type="Proteomes" id="UP001558613">
    <property type="component" value="Unassembled WGS sequence"/>
</dbReference>
<dbReference type="InterPro" id="IPR045058">
    <property type="entry name" value="GIMA/IAN/Toc"/>
</dbReference>
<evidence type="ECO:0000313" key="7">
    <source>
        <dbReference type="EMBL" id="KAL1248082.1"/>
    </source>
</evidence>
<evidence type="ECO:0000256" key="5">
    <source>
        <dbReference type="SAM" id="SignalP"/>
    </source>
</evidence>
<keyword evidence="5" id="KW-0732">Signal</keyword>
<dbReference type="PANTHER" id="PTHR10903:SF177">
    <property type="entry name" value="GTPASE IMAP FAMILY MEMBER 4-LIKE-RELATED"/>
    <property type="match status" value="1"/>
</dbReference>
<keyword evidence="8" id="KW-1185">Reference proteome</keyword>
<reference evidence="7 8" key="1">
    <citation type="submission" date="2023-09" db="EMBL/GenBank/DDBJ databases">
        <authorList>
            <person name="Wang M."/>
        </authorList>
    </citation>
    <scope>NUCLEOTIDE SEQUENCE [LARGE SCALE GENOMIC DNA]</scope>
    <source>
        <strain evidence="7">GT-2023</strain>
        <tissue evidence="7">Liver</tissue>
    </source>
</reference>
<keyword evidence="3" id="KW-0342">GTP-binding</keyword>
<proteinExistence type="inferred from homology"/>
<name>A0ABR3L8V2_9TELE</name>